<dbReference type="InterPro" id="IPR001611">
    <property type="entry name" value="Leu-rich_rpt"/>
</dbReference>
<feature type="compositionally biased region" description="Polar residues" evidence="5">
    <location>
        <begin position="551"/>
        <end position="573"/>
    </location>
</feature>
<evidence type="ECO:0000256" key="4">
    <source>
        <dbReference type="ARBA" id="ARBA00022737"/>
    </source>
</evidence>
<feature type="region of interest" description="Disordered" evidence="5">
    <location>
        <begin position="545"/>
        <end position="573"/>
    </location>
</feature>
<dbReference type="InterPro" id="IPR032675">
    <property type="entry name" value="LRR_dom_sf"/>
</dbReference>
<feature type="compositionally biased region" description="Acidic residues" evidence="5">
    <location>
        <begin position="390"/>
        <end position="400"/>
    </location>
</feature>
<evidence type="ECO:0000256" key="5">
    <source>
        <dbReference type="SAM" id="MobiDB-lite"/>
    </source>
</evidence>
<dbReference type="OMA" id="AYNKMNH"/>
<protein>
    <submittedName>
        <fullName evidence="6">Uncharacterized protein</fullName>
    </submittedName>
</protein>
<evidence type="ECO:0000256" key="1">
    <source>
        <dbReference type="ARBA" id="ARBA00004496"/>
    </source>
</evidence>
<dbReference type="Gene3D" id="3.80.10.10">
    <property type="entry name" value="Ribonuclease Inhibitor"/>
    <property type="match status" value="2"/>
</dbReference>
<dbReference type="SUPFAM" id="SSF52058">
    <property type="entry name" value="L domain-like"/>
    <property type="match status" value="1"/>
</dbReference>
<evidence type="ECO:0000313" key="7">
    <source>
        <dbReference type="Proteomes" id="UP000054937"/>
    </source>
</evidence>
<dbReference type="GO" id="GO:0005737">
    <property type="term" value="C:cytoplasm"/>
    <property type="evidence" value="ECO:0007669"/>
    <property type="project" value="UniProtKB-SubCell"/>
</dbReference>
<feature type="region of interest" description="Disordered" evidence="5">
    <location>
        <begin position="342"/>
        <end position="372"/>
    </location>
</feature>
<organism evidence="6 7">
    <name type="scientific">Pseudocohnilembus persalinus</name>
    <name type="common">Ciliate</name>
    <dbReference type="NCBI Taxonomy" id="266149"/>
    <lineage>
        <taxon>Eukaryota</taxon>
        <taxon>Sar</taxon>
        <taxon>Alveolata</taxon>
        <taxon>Ciliophora</taxon>
        <taxon>Intramacronucleata</taxon>
        <taxon>Oligohymenophorea</taxon>
        <taxon>Scuticociliatia</taxon>
        <taxon>Philasterida</taxon>
        <taxon>Pseudocohnilembidae</taxon>
        <taxon>Pseudocohnilembus</taxon>
    </lineage>
</organism>
<dbReference type="PANTHER" id="PTHR22710">
    <property type="entry name" value="X-RAY RADIATION RESISTANCE ASSOCIATED PROTEIN 1 XRRA1"/>
    <property type="match status" value="1"/>
</dbReference>
<keyword evidence="3" id="KW-0433">Leucine-rich repeat</keyword>
<dbReference type="PROSITE" id="PS51450">
    <property type="entry name" value="LRR"/>
    <property type="match status" value="1"/>
</dbReference>
<dbReference type="Proteomes" id="UP000054937">
    <property type="component" value="Unassembled WGS sequence"/>
</dbReference>
<evidence type="ECO:0000256" key="2">
    <source>
        <dbReference type="ARBA" id="ARBA00022490"/>
    </source>
</evidence>
<reference evidence="6 7" key="1">
    <citation type="journal article" date="2015" name="Sci. Rep.">
        <title>Genome of the facultative scuticociliatosis pathogen Pseudocohnilembus persalinus provides insight into its virulence through horizontal gene transfer.</title>
        <authorList>
            <person name="Xiong J."/>
            <person name="Wang G."/>
            <person name="Cheng J."/>
            <person name="Tian M."/>
            <person name="Pan X."/>
            <person name="Warren A."/>
            <person name="Jiang C."/>
            <person name="Yuan D."/>
            <person name="Miao W."/>
        </authorList>
    </citation>
    <scope>NUCLEOTIDE SEQUENCE [LARGE SCALE GENOMIC DNA]</scope>
    <source>
        <strain evidence="6">36N120E</strain>
    </source>
</reference>
<feature type="compositionally biased region" description="Low complexity" evidence="5">
    <location>
        <begin position="418"/>
        <end position="455"/>
    </location>
</feature>
<comment type="subcellular location">
    <subcellularLocation>
        <location evidence="1">Cytoplasm</location>
    </subcellularLocation>
</comment>
<evidence type="ECO:0000313" key="6">
    <source>
        <dbReference type="EMBL" id="KRX01511.1"/>
    </source>
</evidence>
<feature type="compositionally biased region" description="Acidic residues" evidence="5">
    <location>
        <begin position="350"/>
        <end position="370"/>
    </location>
</feature>
<gene>
    <name evidence="6" type="ORF">PPERSA_01414</name>
</gene>
<sequence>MTTKQVPLKVPVQNFADVKIRRYGRKKKIRHSKNPYYVKPYIVPDYDKMPAKKLDGYLLLNVTKNDLPHEILKANLSKLRISETVVEDTKYFINLKDLDLSENFVRIEDLIYFQSLEDLKLCANQIEDLQLPENVFPALKNLDLSFNRLIPPAIEMLSVIENLKYLNLENNELRELPEDMSKFQSLEDLNLNNNFFESNSYAAQFWYSLSTIKKLKKLHISKNHLRGIHTAKLVAGNFQVLEYLDFSYNFVEDQHNLICARNFKNLKILIVTGNPFAILGKHLGLEMEFKARTGGDLINEKIQMSYLKKQKEQRPKIQYEKIRTVENDNFSRDKNYFMGIEMPKDLQIQDQDEEEEYEGEEIQEEDDDIPDQQVESQINERLIKKQMEQSDQEEEEEEEQAMFITEDPNQKGIKQKKQMQQQYQDYPSNTNSQSNINNNYNINQSSNQQSQQQINNISQAQQIQQQLKQLQQLQQQPEMIANPNMSHDQIMKIAQQSLADQKDYDQAYELQTAYKTLKNVAQKQDNFEFQDLEQPHYMKSTKAIKRLKQGGNLQNQDSIQTGGSIHNSNSKQN</sequence>
<accession>A0A0V0QH36</accession>
<proteinExistence type="predicted"/>
<dbReference type="EMBL" id="LDAU01000170">
    <property type="protein sequence ID" value="KRX01511.1"/>
    <property type="molecule type" value="Genomic_DNA"/>
</dbReference>
<dbReference type="OrthoDB" id="294180at2759"/>
<dbReference type="AlphaFoldDB" id="A0A0V0QH36"/>
<dbReference type="GO" id="GO:0005634">
    <property type="term" value="C:nucleus"/>
    <property type="evidence" value="ECO:0007669"/>
    <property type="project" value="TreeGrafter"/>
</dbReference>
<dbReference type="PANTHER" id="PTHR22710:SF2">
    <property type="entry name" value="X-RAY RADIATION RESISTANCE-ASSOCIATED PROTEIN 1"/>
    <property type="match status" value="1"/>
</dbReference>
<comment type="caution">
    <text evidence="6">The sequence shown here is derived from an EMBL/GenBank/DDBJ whole genome shotgun (WGS) entry which is preliminary data.</text>
</comment>
<name>A0A0V0QH36_PSEPJ</name>
<dbReference type="InParanoid" id="A0A0V0QH36"/>
<feature type="region of interest" description="Disordered" evidence="5">
    <location>
        <begin position="386"/>
        <end position="455"/>
    </location>
</feature>
<evidence type="ECO:0000256" key="3">
    <source>
        <dbReference type="ARBA" id="ARBA00022614"/>
    </source>
</evidence>
<keyword evidence="2" id="KW-0963">Cytoplasm</keyword>
<keyword evidence="4" id="KW-0677">Repeat</keyword>
<dbReference type="Pfam" id="PF00560">
    <property type="entry name" value="LRR_1"/>
    <property type="match status" value="1"/>
</dbReference>
<keyword evidence="7" id="KW-1185">Reference proteome</keyword>